<accession>A0ABQ5BYD0</accession>
<organism evidence="8 9">
    <name type="scientific">Tanacetum coccineum</name>
    <dbReference type="NCBI Taxonomy" id="301880"/>
    <lineage>
        <taxon>Eukaryota</taxon>
        <taxon>Viridiplantae</taxon>
        <taxon>Streptophyta</taxon>
        <taxon>Embryophyta</taxon>
        <taxon>Tracheophyta</taxon>
        <taxon>Spermatophyta</taxon>
        <taxon>Magnoliopsida</taxon>
        <taxon>eudicotyledons</taxon>
        <taxon>Gunneridae</taxon>
        <taxon>Pentapetalae</taxon>
        <taxon>asterids</taxon>
        <taxon>campanulids</taxon>
        <taxon>Asterales</taxon>
        <taxon>Asteraceae</taxon>
        <taxon>Asteroideae</taxon>
        <taxon>Anthemideae</taxon>
        <taxon>Anthemidinae</taxon>
        <taxon>Tanacetum</taxon>
    </lineage>
</organism>
<dbReference type="InterPro" id="IPR045035">
    <property type="entry name" value="YSL-like"/>
</dbReference>
<reference evidence="8" key="2">
    <citation type="submission" date="2022-01" db="EMBL/GenBank/DDBJ databases">
        <authorList>
            <person name="Yamashiro T."/>
            <person name="Shiraishi A."/>
            <person name="Satake H."/>
            <person name="Nakayama K."/>
        </authorList>
    </citation>
    <scope>NUCLEOTIDE SEQUENCE</scope>
</reference>
<name>A0ABQ5BYD0_9ASTR</name>
<evidence type="ECO:0000256" key="4">
    <source>
        <dbReference type="ARBA" id="ARBA00022692"/>
    </source>
</evidence>
<sequence length="227" mass="24858">MILENVNNNVGELVGPDKYVSRSCTTHILSSDYDSSQFTSSRSDDDVKILLQCTSPLLWSQNSVVVLVSAGVHWIMGPIEDISKTKNYISSIYNASQQPCVGFCNSHPFGSLAQNKGLTVMVVKLSGFTGGDVAFEAIALIIREVFVKLLLDSFGKLSIRKQVVGFARFYFDFSMTYIRARMICSHLVNLSLLAGALLSYGVMWPLIGNTNAIGVQMPTLCAVTVRI</sequence>
<protein>
    <submittedName>
        <fullName evidence="8">AP-3 complex subunit beta-A isoform X1</fullName>
    </submittedName>
</protein>
<comment type="subcellular location">
    <subcellularLocation>
        <location evidence="1">Membrane</location>
        <topology evidence="1">Multi-pass membrane protein</topology>
    </subcellularLocation>
</comment>
<evidence type="ECO:0000256" key="7">
    <source>
        <dbReference type="SAM" id="Phobius"/>
    </source>
</evidence>
<evidence type="ECO:0000256" key="3">
    <source>
        <dbReference type="ARBA" id="ARBA00022448"/>
    </source>
</evidence>
<keyword evidence="9" id="KW-1185">Reference proteome</keyword>
<keyword evidence="6 7" id="KW-0472">Membrane</keyword>
<evidence type="ECO:0000313" key="9">
    <source>
        <dbReference type="Proteomes" id="UP001151760"/>
    </source>
</evidence>
<feature type="transmembrane region" description="Helical" evidence="7">
    <location>
        <begin position="187"/>
        <end position="207"/>
    </location>
</feature>
<evidence type="ECO:0000256" key="2">
    <source>
        <dbReference type="ARBA" id="ARBA00010276"/>
    </source>
</evidence>
<keyword evidence="5 7" id="KW-1133">Transmembrane helix</keyword>
<dbReference type="Proteomes" id="UP001151760">
    <property type="component" value="Unassembled WGS sequence"/>
</dbReference>
<proteinExistence type="inferred from homology"/>
<evidence type="ECO:0000256" key="1">
    <source>
        <dbReference type="ARBA" id="ARBA00004141"/>
    </source>
</evidence>
<evidence type="ECO:0000313" key="8">
    <source>
        <dbReference type="EMBL" id="GJT18842.1"/>
    </source>
</evidence>
<evidence type="ECO:0000256" key="5">
    <source>
        <dbReference type="ARBA" id="ARBA00022989"/>
    </source>
</evidence>
<evidence type="ECO:0000256" key="6">
    <source>
        <dbReference type="ARBA" id="ARBA00023136"/>
    </source>
</evidence>
<dbReference type="PANTHER" id="PTHR31645">
    <property type="entry name" value="OLIGOPEPTIDE TRANSPORTER YGL114W-RELATED"/>
    <property type="match status" value="1"/>
</dbReference>
<dbReference type="EMBL" id="BQNB010013670">
    <property type="protein sequence ID" value="GJT18842.1"/>
    <property type="molecule type" value="Genomic_DNA"/>
</dbReference>
<dbReference type="InterPro" id="IPR004813">
    <property type="entry name" value="OPT"/>
</dbReference>
<comment type="similarity">
    <text evidence="2">Belongs to the YSL (TC 2.A.67.2) family.</text>
</comment>
<reference evidence="8" key="1">
    <citation type="journal article" date="2022" name="Int. J. Mol. Sci.">
        <title>Draft Genome of Tanacetum Coccineum: Genomic Comparison of Closely Related Tanacetum-Family Plants.</title>
        <authorList>
            <person name="Yamashiro T."/>
            <person name="Shiraishi A."/>
            <person name="Nakayama K."/>
            <person name="Satake H."/>
        </authorList>
    </citation>
    <scope>NUCLEOTIDE SEQUENCE</scope>
</reference>
<dbReference type="PANTHER" id="PTHR31645:SF4">
    <property type="entry name" value="METAL-NICOTIANAMINE TRANSPORTER YSL3"/>
    <property type="match status" value="1"/>
</dbReference>
<keyword evidence="4 7" id="KW-0812">Transmembrane</keyword>
<dbReference type="Pfam" id="PF03169">
    <property type="entry name" value="OPT"/>
    <property type="match status" value="1"/>
</dbReference>
<gene>
    <name evidence="8" type="ORF">Tco_0877548</name>
</gene>
<keyword evidence="3" id="KW-0813">Transport</keyword>
<comment type="caution">
    <text evidence="8">The sequence shown here is derived from an EMBL/GenBank/DDBJ whole genome shotgun (WGS) entry which is preliminary data.</text>
</comment>